<proteinExistence type="predicted"/>
<dbReference type="PROSITE" id="PS00688">
    <property type="entry name" value="SIGMA54_INTERACT_3"/>
    <property type="match status" value="1"/>
</dbReference>
<evidence type="ECO:0000259" key="6">
    <source>
        <dbReference type="PROSITE" id="PS50045"/>
    </source>
</evidence>
<evidence type="ECO:0000313" key="7">
    <source>
        <dbReference type="EMBL" id="KGE73915.1"/>
    </source>
</evidence>
<dbReference type="InterPro" id="IPR025943">
    <property type="entry name" value="Sigma_54_int_dom_ATP-bd_2"/>
</dbReference>
<dbReference type="InterPro" id="IPR003018">
    <property type="entry name" value="GAF"/>
</dbReference>
<dbReference type="PANTHER" id="PTHR32071:SF57">
    <property type="entry name" value="C4-DICARBOXYLATE TRANSPORT TRANSCRIPTIONAL REGULATORY PROTEIN DCTD"/>
    <property type="match status" value="1"/>
</dbReference>
<dbReference type="InterPro" id="IPR025944">
    <property type="entry name" value="Sigma_54_int_dom_CS"/>
</dbReference>
<dbReference type="OrthoDB" id="9803970at2"/>
<sequence>MFNSAEDTKKIETLIELNSLINSDYTDLNALLTRITESAMILTGGEASSLLLLNTFEQKLYFEVALGSKGDAVQKFSLKIGEGIAGWVAKHNKSLIVNDVEKDSRFFSDISKSIGYKTSSILAAPMRIKDACIGVIELINKKNARHFTENDLQWLEIFANQAALAISNARVYQKTQNEIAALQDSIQSHAGFHPLKFASQEFESVMSIVKRVGVTNSSVLILGESGVGKELIAEQIHLASKHANGPFIRVNCAALPEGMIESELFGHIKGSFTDAINDRVGKFETASNGTIFLDEIGELSLAVQAKLLRVLEEGIYEPLGSNEQKKVQARILFATNRDLAKLVEEKHFRQDLYYRLNVIPINVPPLRKRLADIPVLTDFFLQNACREMNKPDGGIEATAMEALLDFPWPGNVRELKNVIERAVVLSPDGVIRREGLQLGNQHLDKGLYFKGKRLKESVNVFKKHFIISCLEENSWNQTITARQLGIQRTYLSRLMRELEINH</sequence>
<evidence type="ECO:0000256" key="4">
    <source>
        <dbReference type="ARBA" id="ARBA00023125"/>
    </source>
</evidence>
<keyword evidence="4" id="KW-0238">DNA-binding</keyword>
<dbReference type="InterPro" id="IPR009057">
    <property type="entry name" value="Homeodomain-like_sf"/>
</dbReference>
<dbReference type="GO" id="GO:0003677">
    <property type="term" value="F:DNA binding"/>
    <property type="evidence" value="ECO:0007669"/>
    <property type="project" value="UniProtKB-KW"/>
</dbReference>
<organism evidence="7 8">
    <name type="scientific">Spirochaeta lutea</name>
    <dbReference type="NCBI Taxonomy" id="1480694"/>
    <lineage>
        <taxon>Bacteria</taxon>
        <taxon>Pseudomonadati</taxon>
        <taxon>Spirochaetota</taxon>
        <taxon>Spirochaetia</taxon>
        <taxon>Spirochaetales</taxon>
        <taxon>Spirochaetaceae</taxon>
        <taxon>Spirochaeta</taxon>
    </lineage>
</organism>
<evidence type="ECO:0000256" key="1">
    <source>
        <dbReference type="ARBA" id="ARBA00022741"/>
    </source>
</evidence>
<keyword evidence="5" id="KW-0804">Transcription</keyword>
<protein>
    <submittedName>
        <fullName evidence="7">Fis family transcriptional regulator</fullName>
    </submittedName>
</protein>
<keyword evidence="3" id="KW-0805">Transcription regulation</keyword>
<dbReference type="InterPro" id="IPR029016">
    <property type="entry name" value="GAF-like_dom_sf"/>
</dbReference>
<evidence type="ECO:0000256" key="5">
    <source>
        <dbReference type="ARBA" id="ARBA00023163"/>
    </source>
</evidence>
<dbReference type="eggNOG" id="COG2203">
    <property type="taxonomic scope" value="Bacteria"/>
</dbReference>
<dbReference type="GO" id="GO:0005524">
    <property type="term" value="F:ATP binding"/>
    <property type="evidence" value="ECO:0007669"/>
    <property type="project" value="UniProtKB-KW"/>
</dbReference>
<dbReference type="PROSITE" id="PS50045">
    <property type="entry name" value="SIGMA54_INTERACT_4"/>
    <property type="match status" value="1"/>
</dbReference>
<dbReference type="STRING" id="1480694.DC28_01665"/>
<dbReference type="InterPro" id="IPR058031">
    <property type="entry name" value="AAA_lid_NorR"/>
</dbReference>
<dbReference type="SUPFAM" id="SSF46689">
    <property type="entry name" value="Homeodomain-like"/>
    <property type="match status" value="1"/>
</dbReference>
<dbReference type="SUPFAM" id="SSF52540">
    <property type="entry name" value="P-loop containing nucleoside triphosphate hydrolases"/>
    <property type="match status" value="1"/>
</dbReference>
<keyword evidence="2" id="KW-0067">ATP-binding</keyword>
<dbReference type="Pfam" id="PF01590">
    <property type="entry name" value="GAF"/>
    <property type="match status" value="1"/>
</dbReference>
<reference evidence="7 8" key="1">
    <citation type="submission" date="2014-05" db="EMBL/GenBank/DDBJ databases">
        <title>De novo Genome Sequence of Spirocheata sp.</title>
        <authorList>
            <person name="Shivani Y."/>
            <person name="Subhash Y."/>
            <person name="Tushar L."/>
            <person name="Sasikala C."/>
            <person name="Ramana C.V."/>
        </authorList>
    </citation>
    <scope>NUCLEOTIDE SEQUENCE [LARGE SCALE GENOMIC DNA]</scope>
    <source>
        <strain evidence="7 8">JC230</strain>
    </source>
</reference>
<dbReference type="Gene3D" id="1.10.10.60">
    <property type="entry name" value="Homeodomain-like"/>
    <property type="match status" value="1"/>
</dbReference>
<dbReference type="Gene3D" id="3.40.50.300">
    <property type="entry name" value="P-loop containing nucleotide triphosphate hydrolases"/>
    <property type="match status" value="1"/>
</dbReference>
<dbReference type="SMART" id="SM00065">
    <property type="entry name" value="GAF"/>
    <property type="match status" value="1"/>
</dbReference>
<dbReference type="InterPro" id="IPR003593">
    <property type="entry name" value="AAA+_ATPase"/>
</dbReference>
<dbReference type="PROSITE" id="PS00675">
    <property type="entry name" value="SIGMA54_INTERACT_1"/>
    <property type="match status" value="1"/>
</dbReference>
<dbReference type="Proteomes" id="UP000029692">
    <property type="component" value="Unassembled WGS sequence"/>
</dbReference>
<dbReference type="Gene3D" id="3.30.450.40">
    <property type="match status" value="1"/>
</dbReference>
<dbReference type="CDD" id="cd00009">
    <property type="entry name" value="AAA"/>
    <property type="match status" value="1"/>
</dbReference>
<dbReference type="eggNOG" id="COG3829">
    <property type="taxonomic scope" value="Bacteria"/>
</dbReference>
<dbReference type="PANTHER" id="PTHR32071">
    <property type="entry name" value="TRANSCRIPTIONAL REGULATORY PROTEIN"/>
    <property type="match status" value="1"/>
</dbReference>
<dbReference type="InterPro" id="IPR002078">
    <property type="entry name" value="Sigma_54_int"/>
</dbReference>
<dbReference type="GO" id="GO:0006355">
    <property type="term" value="P:regulation of DNA-templated transcription"/>
    <property type="evidence" value="ECO:0007669"/>
    <property type="project" value="InterPro"/>
</dbReference>
<feature type="domain" description="Sigma-54 factor interaction" evidence="6">
    <location>
        <begin position="195"/>
        <end position="424"/>
    </location>
</feature>
<comment type="caution">
    <text evidence="7">The sequence shown here is derived from an EMBL/GenBank/DDBJ whole genome shotgun (WGS) entry which is preliminary data.</text>
</comment>
<dbReference type="PROSITE" id="PS00676">
    <property type="entry name" value="SIGMA54_INTERACT_2"/>
    <property type="match status" value="1"/>
</dbReference>
<dbReference type="Gene3D" id="1.10.8.60">
    <property type="match status" value="1"/>
</dbReference>
<keyword evidence="8" id="KW-1185">Reference proteome</keyword>
<evidence type="ECO:0000256" key="2">
    <source>
        <dbReference type="ARBA" id="ARBA00022840"/>
    </source>
</evidence>
<dbReference type="SUPFAM" id="SSF55781">
    <property type="entry name" value="GAF domain-like"/>
    <property type="match status" value="1"/>
</dbReference>
<gene>
    <name evidence="7" type="ORF">DC28_01665</name>
</gene>
<dbReference type="EMBL" id="JNUP01000001">
    <property type="protein sequence ID" value="KGE73915.1"/>
    <property type="molecule type" value="Genomic_DNA"/>
</dbReference>
<evidence type="ECO:0000313" key="8">
    <source>
        <dbReference type="Proteomes" id="UP000029692"/>
    </source>
</evidence>
<dbReference type="FunFam" id="3.40.50.300:FF:000006">
    <property type="entry name" value="DNA-binding transcriptional regulator NtrC"/>
    <property type="match status" value="1"/>
</dbReference>
<dbReference type="RefSeq" id="WP_037544390.1">
    <property type="nucleotide sequence ID" value="NZ_JNUP01000001.1"/>
</dbReference>
<dbReference type="InterPro" id="IPR025662">
    <property type="entry name" value="Sigma_54_int_dom_ATP-bd_1"/>
</dbReference>
<name>A0A098R1B9_9SPIO</name>
<dbReference type="Pfam" id="PF00158">
    <property type="entry name" value="Sigma54_activat"/>
    <property type="match status" value="1"/>
</dbReference>
<accession>A0A098R1B9</accession>
<dbReference type="Pfam" id="PF25601">
    <property type="entry name" value="AAA_lid_14"/>
    <property type="match status" value="1"/>
</dbReference>
<keyword evidence="1" id="KW-0547">Nucleotide-binding</keyword>
<evidence type="ECO:0000256" key="3">
    <source>
        <dbReference type="ARBA" id="ARBA00023015"/>
    </source>
</evidence>
<dbReference type="AlphaFoldDB" id="A0A098R1B9"/>
<dbReference type="InterPro" id="IPR027417">
    <property type="entry name" value="P-loop_NTPase"/>
</dbReference>
<dbReference type="SMART" id="SM00382">
    <property type="entry name" value="AAA"/>
    <property type="match status" value="1"/>
</dbReference>